<organism evidence="1 2">
    <name type="scientific">Sphingomonas natans</name>
    <dbReference type="NCBI Taxonomy" id="3063330"/>
    <lineage>
        <taxon>Bacteria</taxon>
        <taxon>Pseudomonadati</taxon>
        <taxon>Pseudomonadota</taxon>
        <taxon>Alphaproteobacteria</taxon>
        <taxon>Sphingomonadales</taxon>
        <taxon>Sphingomonadaceae</taxon>
        <taxon>Sphingomonas</taxon>
    </lineage>
</organism>
<evidence type="ECO:0000313" key="2">
    <source>
        <dbReference type="Proteomes" id="UP001169764"/>
    </source>
</evidence>
<protein>
    <submittedName>
        <fullName evidence="1">Uncharacterized protein</fullName>
    </submittedName>
</protein>
<evidence type="ECO:0000313" key="1">
    <source>
        <dbReference type="EMBL" id="MDO6413574.1"/>
    </source>
</evidence>
<comment type="caution">
    <text evidence="1">The sequence shown here is derived from an EMBL/GenBank/DDBJ whole genome shotgun (WGS) entry which is preliminary data.</text>
</comment>
<keyword evidence="2" id="KW-1185">Reference proteome</keyword>
<accession>A0ABT8Y5I2</accession>
<proteinExistence type="predicted"/>
<reference evidence="1" key="1">
    <citation type="submission" date="2023-07" db="EMBL/GenBank/DDBJ databases">
        <authorList>
            <person name="Kim M."/>
        </authorList>
    </citation>
    <scope>NUCLEOTIDE SEQUENCE</scope>
    <source>
        <strain evidence="1">BIUV-7</strain>
    </source>
</reference>
<dbReference type="Proteomes" id="UP001169764">
    <property type="component" value="Unassembled WGS sequence"/>
</dbReference>
<dbReference type="RefSeq" id="WP_303540143.1">
    <property type="nucleotide sequence ID" value="NZ_JAUOTP010000002.1"/>
</dbReference>
<gene>
    <name evidence="1" type="ORF">Q4F19_04185</name>
</gene>
<sequence>MMMHEIRPINNDVFEHIAYDLVDASGKHSLFGVDEPTRALFVSRTIARFNELLLGEEFVRMTRTRLSAFSDFLDQADLPRQFRIAVKVPGNFTKAEVREAFSKALAENVTNGTPVLVGDEESSSVIADLLNGEEYQPSRAA</sequence>
<name>A0ABT8Y5I2_9SPHN</name>
<dbReference type="EMBL" id="JAUOTP010000002">
    <property type="protein sequence ID" value="MDO6413574.1"/>
    <property type="molecule type" value="Genomic_DNA"/>
</dbReference>